<dbReference type="SUPFAM" id="SSF53474">
    <property type="entry name" value="alpha/beta-Hydrolases"/>
    <property type="match status" value="1"/>
</dbReference>
<dbReference type="GO" id="GO:0005783">
    <property type="term" value="C:endoplasmic reticulum"/>
    <property type="evidence" value="ECO:0007669"/>
    <property type="project" value="UniProtKB-SubCell"/>
</dbReference>
<evidence type="ECO:0000256" key="3">
    <source>
        <dbReference type="ARBA" id="ARBA00004240"/>
    </source>
</evidence>
<dbReference type="RefSeq" id="XP_064667360.1">
    <property type="nucleotide sequence ID" value="XM_064812044.1"/>
</dbReference>
<evidence type="ECO:0000313" key="13">
    <source>
        <dbReference type="EMBL" id="KAK4109790.1"/>
    </source>
</evidence>
<dbReference type="Proteomes" id="UP001302812">
    <property type="component" value="Unassembled WGS sequence"/>
</dbReference>
<feature type="compositionally biased region" description="Polar residues" evidence="10">
    <location>
        <begin position="532"/>
        <end position="543"/>
    </location>
</feature>
<evidence type="ECO:0000256" key="11">
    <source>
        <dbReference type="SAM" id="Phobius"/>
    </source>
</evidence>
<comment type="caution">
    <text evidence="13">The sequence shown here is derived from an EMBL/GenBank/DDBJ whole genome shotgun (WGS) entry which is preliminary data.</text>
</comment>
<keyword evidence="6" id="KW-0256">Endoplasmic reticulum</keyword>
<dbReference type="AlphaFoldDB" id="A0AAN6QL09"/>
<evidence type="ECO:0000256" key="4">
    <source>
        <dbReference type="ARBA" id="ARBA00007920"/>
    </source>
</evidence>
<keyword evidence="9 11" id="KW-0472">Membrane</keyword>
<evidence type="ECO:0000256" key="10">
    <source>
        <dbReference type="SAM" id="MobiDB-lite"/>
    </source>
</evidence>
<comment type="subcellular location">
    <subcellularLocation>
        <location evidence="3">Endoplasmic reticulum</location>
    </subcellularLocation>
    <subcellularLocation>
        <location evidence="1">Membrane</location>
        <topology evidence="1">Multi-pass membrane protein</topology>
    </subcellularLocation>
    <subcellularLocation>
        <location evidence="2">Mitochondrion</location>
    </subcellularLocation>
</comment>
<evidence type="ECO:0000256" key="8">
    <source>
        <dbReference type="ARBA" id="ARBA00023128"/>
    </source>
</evidence>
<accession>A0AAN6QL09</accession>
<feature type="compositionally biased region" description="Acidic residues" evidence="10">
    <location>
        <begin position="938"/>
        <end position="950"/>
    </location>
</feature>
<sequence>MEGKDNAPGKVEVGSGEKASAKEDVVDVRQIKDASESSQALPPQKHAAQGPDSHTLGEERTHVQTTFGRTHGALLSDTDTGPGFVDVKGDLGGSGHNETEVDIIAVTCPGADPFQTWTYSSDVSSDASISSDVGSRGSAWRPSPWVTRDLRSVVSIARVFLYKHRLLEEGVNLWLLSEDLLNQVLRWRRKANRPLFFIAHSIGGLVVKKALVRASKSSKYQEVMDNCHGVTFLGTPHRGSSYMSMSNLSESIEALLHLQAPLPRSLTSEILLNNAPLLDLHDQFVDIASELRLWSFYETRESSLSGSSAASANSEVQFGAPLVSVKSALLDLWQEDVYAVDSDHAHLASFGPHNSGILASYLEDLAAAIRKAAALSRAYTHVPLHLRDHVKVEVIGFYEDPDALMGSPRTFAMENSGEESGSIIRLYSTKHSFREFLKKGPDGCLAERLHKVPRRRASQHRLGPSLEHEGSWKESRTDEGGSNPLGTAKDSSLSATSQWHSPDILVTRPSERPMLLRVPARSEPIVRPPSPESNASISTTMSDSALPYNSGHGETEHHTVGLLAKQHAGMLMKEHEFAATAGFSRPNPDLRKFMWIHLPFNNPVWVKELFATLSKFQGRDFSRLFDYDNWVSKQIQNRNSDSQPAFFKAICKYLSIAERAASPRVQSPLFGPTTPNITPNYLYLYLPYLHFDTYRTMVTRRNLIQRRRNHGRAKPVPEYVAMQDSLELKMIWEYIGYDPPLNCRRTLDQFANHSLRDTNSRDDDQMLYKLTKKDSLPSRRIMSGNSSTRSLRSAKVSTSSRLDGLAEDLGTDSEPELRDGHVLMVDQLWLWSIDMTTLTTFFPRRESSPTEGTLFQQADLRNSIYNEVQGDLTGRTENALDLAALIVLHAVTVLLDRSSHPDLEIFRLFDEAVGMLAERMTLNMKRFRINAFNLGLENDEEGSDDSDVEGESPAAIKKRHRREIERSERENRENTSALLELRDLEDELKTLQKLFDTQESTIRQMRDIYTSKDLNDLTKNGQEYLNDALEYLDDYKQQTSEMIKRVDTTRKDYEKMLEMAQRQAQVDEVRWSRLQAELASSQNLSVMIFTTFTVIFLPLTFFTGLFGMNTVEWQEQVPSLKEIGAISLPASFALIVVSLVAAFSWRVQSVFKATYRGLKRSWRIIKDVYSERLEPVSRKEAKRRRREEKKRRLREEQMIGRNDLGYDFWAMVKKQQSEMRYQIPDQNVNSSASRGMTASRKRT</sequence>
<keyword evidence="5 11" id="KW-0812">Transmembrane</keyword>
<dbReference type="InterPro" id="IPR002523">
    <property type="entry name" value="MgTranspt_CorA/ZnTranspt_ZntB"/>
</dbReference>
<reference evidence="13" key="2">
    <citation type="submission" date="2023-05" db="EMBL/GenBank/DDBJ databases">
        <authorList>
            <consortium name="Lawrence Berkeley National Laboratory"/>
            <person name="Steindorff A."/>
            <person name="Hensen N."/>
            <person name="Bonometti L."/>
            <person name="Westerberg I."/>
            <person name="Brannstrom I.O."/>
            <person name="Guillou S."/>
            <person name="Cros-Aarteil S."/>
            <person name="Calhoun S."/>
            <person name="Haridas S."/>
            <person name="Kuo A."/>
            <person name="Mondo S."/>
            <person name="Pangilinan J."/>
            <person name="Riley R."/>
            <person name="Labutti K."/>
            <person name="Andreopoulos B."/>
            <person name="Lipzen A."/>
            <person name="Chen C."/>
            <person name="Yanf M."/>
            <person name="Daum C."/>
            <person name="Ng V."/>
            <person name="Clum A."/>
            <person name="Ohm R."/>
            <person name="Martin F."/>
            <person name="Silar P."/>
            <person name="Natvig D."/>
            <person name="Lalanne C."/>
            <person name="Gautier V."/>
            <person name="Ament-Velasquez S.L."/>
            <person name="Kruys A."/>
            <person name="Hutchinson M.I."/>
            <person name="Powell A.J."/>
            <person name="Barry K."/>
            <person name="Miller A.N."/>
            <person name="Grigoriev I.V."/>
            <person name="Debuchy R."/>
            <person name="Gladieux P."/>
            <person name="Thoren M.H."/>
            <person name="Johannesson H."/>
        </authorList>
    </citation>
    <scope>NUCLEOTIDE SEQUENCE</scope>
    <source>
        <strain evidence="13">CBS 508.74</strain>
    </source>
</reference>
<evidence type="ECO:0000259" key="12">
    <source>
        <dbReference type="Pfam" id="PF05057"/>
    </source>
</evidence>
<dbReference type="Gene3D" id="1.20.58.340">
    <property type="entry name" value="Magnesium transport protein CorA, transmembrane region"/>
    <property type="match status" value="1"/>
</dbReference>
<feature type="compositionally biased region" description="Polar residues" evidence="10">
    <location>
        <begin position="783"/>
        <end position="801"/>
    </location>
</feature>
<dbReference type="GO" id="GO:0046873">
    <property type="term" value="F:metal ion transmembrane transporter activity"/>
    <property type="evidence" value="ECO:0007669"/>
    <property type="project" value="InterPro"/>
</dbReference>
<comment type="similarity">
    <text evidence="4">Belongs to the putative lipase ROG1 family.</text>
</comment>
<evidence type="ECO:0000313" key="14">
    <source>
        <dbReference type="Proteomes" id="UP001302812"/>
    </source>
</evidence>
<dbReference type="InterPro" id="IPR029058">
    <property type="entry name" value="AB_hydrolase_fold"/>
</dbReference>
<keyword evidence="8" id="KW-0496">Mitochondrion</keyword>
<evidence type="ECO:0000256" key="9">
    <source>
        <dbReference type="ARBA" id="ARBA00023136"/>
    </source>
</evidence>
<feature type="region of interest" description="Disordered" evidence="10">
    <location>
        <begin position="1"/>
        <end position="56"/>
    </location>
</feature>
<evidence type="ECO:0000256" key="5">
    <source>
        <dbReference type="ARBA" id="ARBA00022692"/>
    </source>
</evidence>
<dbReference type="GO" id="GO:0016020">
    <property type="term" value="C:membrane"/>
    <property type="evidence" value="ECO:0007669"/>
    <property type="project" value="UniProtKB-SubCell"/>
</dbReference>
<gene>
    <name evidence="13" type="ORF">N656DRAFT_715425</name>
</gene>
<dbReference type="Pfam" id="PF05057">
    <property type="entry name" value="DUF676"/>
    <property type="match status" value="1"/>
</dbReference>
<organism evidence="13 14">
    <name type="scientific">Canariomyces notabilis</name>
    <dbReference type="NCBI Taxonomy" id="2074819"/>
    <lineage>
        <taxon>Eukaryota</taxon>
        <taxon>Fungi</taxon>
        <taxon>Dikarya</taxon>
        <taxon>Ascomycota</taxon>
        <taxon>Pezizomycotina</taxon>
        <taxon>Sordariomycetes</taxon>
        <taxon>Sordariomycetidae</taxon>
        <taxon>Sordariales</taxon>
        <taxon>Chaetomiaceae</taxon>
        <taxon>Canariomyces</taxon>
    </lineage>
</organism>
<feature type="compositionally biased region" description="Polar residues" evidence="10">
    <location>
        <begin position="1224"/>
        <end position="1236"/>
    </location>
</feature>
<feature type="compositionally biased region" description="Basic and acidic residues" evidence="10">
    <location>
        <begin position="19"/>
        <end position="35"/>
    </location>
</feature>
<evidence type="ECO:0000256" key="7">
    <source>
        <dbReference type="ARBA" id="ARBA00022989"/>
    </source>
</evidence>
<feature type="region of interest" description="Disordered" evidence="10">
    <location>
        <begin position="448"/>
        <end position="555"/>
    </location>
</feature>
<dbReference type="EMBL" id="MU853354">
    <property type="protein sequence ID" value="KAK4109790.1"/>
    <property type="molecule type" value="Genomic_DNA"/>
</dbReference>
<feature type="compositionally biased region" description="Basic and acidic residues" evidence="10">
    <location>
        <begin position="962"/>
        <end position="973"/>
    </location>
</feature>
<name>A0AAN6QL09_9PEZI</name>
<feature type="compositionally biased region" description="Polar residues" evidence="10">
    <location>
        <begin position="489"/>
        <end position="500"/>
    </location>
</feature>
<reference evidence="13" key="1">
    <citation type="journal article" date="2023" name="Mol. Phylogenet. Evol.">
        <title>Genome-scale phylogeny and comparative genomics of the fungal order Sordariales.</title>
        <authorList>
            <person name="Hensen N."/>
            <person name="Bonometti L."/>
            <person name="Westerberg I."/>
            <person name="Brannstrom I.O."/>
            <person name="Guillou S."/>
            <person name="Cros-Aarteil S."/>
            <person name="Calhoun S."/>
            <person name="Haridas S."/>
            <person name="Kuo A."/>
            <person name="Mondo S."/>
            <person name="Pangilinan J."/>
            <person name="Riley R."/>
            <person name="LaButti K."/>
            <person name="Andreopoulos B."/>
            <person name="Lipzen A."/>
            <person name="Chen C."/>
            <person name="Yan M."/>
            <person name="Daum C."/>
            <person name="Ng V."/>
            <person name="Clum A."/>
            <person name="Steindorff A."/>
            <person name="Ohm R.A."/>
            <person name="Martin F."/>
            <person name="Silar P."/>
            <person name="Natvig D.O."/>
            <person name="Lalanne C."/>
            <person name="Gautier V."/>
            <person name="Ament-Velasquez S.L."/>
            <person name="Kruys A."/>
            <person name="Hutchinson M.I."/>
            <person name="Powell A.J."/>
            <person name="Barry K."/>
            <person name="Miller A.N."/>
            <person name="Grigoriev I.V."/>
            <person name="Debuchy R."/>
            <person name="Gladieux P."/>
            <person name="Hiltunen Thoren M."/>
            <person name="Johannesson H."/>
        </authorList>
    </citation>
    <scope>NUCLEOTIDE SEQUENCE</scope>
    <source>
        <strain evidence="13">CBS 508.74</strain>
    </source>
</reference>
<dbReference type="GeneID" id="89936169"/>
<dbReference type="PANTHER" id="PTHR48182">
    <property type="entry name" value="PROTEIN SERAC1"/>
    <property type="match status" value="1"/>
</dbReference>
<evidence type="ECO:0000256" key="2">
    <source>
        <dbReference type="ARBA" id="ARBA00004173"/>
    </source>
</evidence>
<dbReference type="PANTHER" id="PTHR48182:SF2">
    <property type="entry name" value="PROTEIN SERAC1"/>
    <property type="match status" value="1"/>
</dbReference>
<evidence type="ECO:0000256" key="1">
    <source>
        <dbReference type="ARBA" id="ARBA00004141"/>
    </source>
</evidence>
<evidence type="ECO:0000256" key="6">
    <source>
        <dbReference type="ARBA" id="ARBA00022824"/>
    </source>
</evidence>
<protein>
    <recommendedName>
        <fullName evidence="12">DUF676 domain-containing protein</fullName>
    </recommendedName>
</protein>
<feature type="compositionally biased region" description="Basic and acidic residues" evidence="10">
    <location>
        <begin position="466"/>
        <end position="479"/>
    </location>
</feature>
<feature type="transmembrane region" description="Helical" evidence="11">
    <location>
        <begin position="1084"/>
        <end position="1111"/>
    </location>
</feature>
<feature type="transmembrane region" description="Helical" evidence="11">
    <location>
        <begin position="1123"/>
        <end position="1145"/>
    </location>
</feature>
<dbReference type="Pfam" id="PF01544">
    <property type="entry name" value="CorA"/>
    <property type="match status" value="1"/>
</dbReference>
<feature type="region of interest" description="Disordered" evidence="10">
    <location>
        <begin position="778"/>
        <end position="811"/>
    </location>
</feature>
<feature type="region of interest" description="Disordered" evidence="10">
    <location>
        <begin position="938"/>
        <end position="973"/>
    </location>
</feature>
<keyword evidence="7 11" id="KW-1133">Transmembrane helix</keyword>
<feature type="domain" description="DUF676" evidence="12">
    <location>
        <begin position="178"/>
        <end position="248"/>
    </location>
</feature>
<dbReference type="GO" id="GO:0005739">
    <property type="term" value="C:mitochondrion"/>
    <property type="evidence" value="ECO:0007669"/>
    <property type="project" value="UniProtKB-SubCell"/>
</dbReference>
<dbReference type="InterPro" id="IPR007751">
    <property type="entry name" value="DUF676_lipase-like"/>
</dbReference>
<dbReference type="InterPro" id="IPR052374">
    <property type="entry name" value="SERAC1"/>
</dbReference>
<dbReference type="Gene3D" id="3.40.50.1820">
    <property type="entry name" value="alpha/beta hydrolase"/>
    <property type="match status" value="1"/>
</dbReference>
<keyword evidence="14" id="KW-1185">Reference proteome</keyword>
<proteinExistence type="inferred from homology"/>
<feature type="region of interest" description="Disordered" evidence="10">
    <location>
        <begin position="1220"/>
        <end position="1243"/>
    </location>
</feature>
<dbReference type="InterPro" id="IPR045863">
    <property type="entry name" value="CorA_TM1_TM2"/>
</dbReference>
<dbReference type="SUPFAM" id="SSF144083">
    <property type="entry name" value="Magnesium transport protein CorA, transmembrane region"/>
    <property type="match status" value="1"/>
</dbReference>